<dbReference type="SUPFAM" id="SSF57716">
    <property type="entry name" value="Glucocorticoid receptor-like (DNA-binding domain)"/>
    <property type="match status" value="1"/>
</dbReference>
<dbReference type="Pfam" id="PF07776">
    <property type="entry name" value="zf-AD"/>
    <property type="match status" value="1"/>
</dbReference>
<feature type="binding site" evidence="12">
    <location>
        <position position="66"/>
    </location>
    <ligand>
        <name>Zn(2+)</name>
        <dbReference type="ChEBI" id="CHEBI:29105"/>
    </ligand>
</feature>
<evidence type="ECO:0000259" key="15">
    <source>
        <dbReference type="PROSITE" id="PS51915"/>
    </source>
</evidence>
<dbReference type="PROSITE" id="PS00028">
    <property type="entry name" value="ZINC_FINGER_C2H2_1"/>
    <property type="match status" value="5"/>
</dbReference>
<evidence type="ECO:0000256" key="11">
    <source>
        <dbReference type="PROSITE-ProRule" id="PRU00042"/>
    </source>
</evidence>
<dbReference type="FunFam" id="3.30.160.60:FF:001506">
    <property type="entry name" value="Zinc finger protein"/>
    <property type="match status" value="1"/>
</dbReference>
<keyword evidence="3 12" id="KW-0479">Metal-binding</keyword>
<evidence type="ECO:0000313" key="17">
    <source>
        <dbReference type="Proteomes" id="UP000037069"/>
    </source>
</evidence>
<evidence type="ECO:0000256" key="3">
    <source>
        <dbReference type="ARBA" id="ARBA00022723"/>
    </source>
</evidence>
<feature type="domain" description="C2H2-type" evidence="14">
    <location>
        <begin position="260"/>
        <end position="287"/>
    </location>
</feature>
<evidence type="ECO:0000256" key="7">
    <source>
        <dbReference type="ARBA" id="ARBA00023015"/>
    </source>
</evidence>
<feature type="binding site" evidence="12">
    <location>
        <position position="16"/>
    </location>
    <ligand>
        <name>Zn(2+)</name>
        <dbReference type="ChEBI" id="CHEBI:29105"/>
    </ligand>
</feature>
<dbReference type="PANTHER" id="PTHR16515:SF49">
    <property type="entry name" value="GASTRULA ZINC FINGER PROTEIN XLCGF49.1-LIKE-RELATED"/>
    <property type="match status" value="1"/>
</dbReference>
<dbReference type="Proteomes" id="UP000037069">
    <property type="component" value="Unassembled WGS sequence"/>
</dbReference>
<evidence type="ECO:0000259" key="14">
    <source>
        <dbReference type="PROSITE" id="PS50157"/>
    </source>
</evidence>
<dbReference type="InterPro" id="IPR012934">
    <property type="entry name" value="Znf_AD"/>
</dbReference>
<dbReference type="Pfam" id="PF00096">
    <property type="entry name" value="zf-C2H2"/>
    <property type="match status" value="3"/>
</dbReference>
<feature type="binding site" evidence="12">
    <location>
        <position position="63"/>
    </location>
    <ligand>
        <name>Zn(2+)</name>
        <dbReference type="ChEBI" id="CHEBI:29105"/>
    </ligand>
</feature>
<evidence type="ECO:0000313" key="16">
    <source>
        <dbReference type="EMBL" id="KNC26945.1"/>
    </source>
</evidence>
<feature type="binding site" evidence="12">
    <location>
        <position position="13"/>
    </location>
    <ligand>
        <name>Zn(2+)</name>
        <dbReference type="ChEBI" id="CHEBI:29105"/>
    </ligand>
</feature>
<keyword evidence="5 11" id="KW-0863">Zinc-finger</keyword>
<comment type="similarity">
    <text evidence="2">Belongs to the krueppel C2H2-type zinc-finger protein family.</text>
</comment>
<keyword evidence="9" id="KW-0804">Transcription</keyword>
<feature type="compositionally biased region" description="Basic residues" evidence="13">
    <location>
        <begin position="210"/>
        <end position="225"/>
    </location>
</feature>
<dbReference type="Pfam" id="PF13894">
    <property type="entry name" value="zf-C2H2_4"/>
    <property type="match status" value="1"/>
</dbReference>
<feature type="domain" description="C2H2-type" evidence="14">
    <location>
        <begin position="316"/>
        <end position="343"/>
    </location>
</feature>
<keyword evidence="8" id="KW-0238">DNA-binding</keyword>
<dbReference type="InterPro" id="IPR050331">
    <property type="entry name" value="Zinc_finger"/>
</dbReference>
<dbReference type="EMBL" id="JRES01000944">
    <property type="protein sequence ID" value="KNC26945.1"/>
    <property type="molecule type" value="Genomic_DNA"/>
</dbReference>
<comment type="subcellular location">
    <subcellularLocation>
        <location evidence="1">Nucleus</location>
    </subcellularLocation>
</comment>
<organism evidence="16 17">
    <name type="scientific">Lucilia cuprina</name>
    <name type="common">Green bottle fly</name>
    <name type="synonym">Australian sheep blowfly</name>
    <dbReference type="NCBI Taxonomy" id="7375"/>
    <lineage>
        <taxon>Eukaryota</taxon>
        <taxon>Metazoa</taxon>
        <taxon>Ecdysozoa</taxon>
        <taxon>Arthropoda</taxon>
        <taxon>Hexapoda</taxon>
        <taxon>Insecta</taxon>
        <taxon>Pterygota</taxon>
        <taxon>Neoptera</taxon>
        <taxon>Endopterygota</taxon>
        <taxon>Diptera</taxon>
        <taxon>Brachycera</taxon>
        <taxon>Muscomorpha</taxon>
        <taxon>Oestroidea</taxon>
        <taxon>Calliphoridae</taxon>
        <taxon>Luciliinae</taxon>
        <taxon>Lucilia</taxon>
    </lineage>
</organism>
<comment type="caution">
    <text evidence="16">The sequence shown here is derived from an EMBL/GenBank/DDBJ whole genome shotgun (WGS) entry which is preliminary data.</text>
</comment>
<dbReference type="InterPro" id="IPR013087">
    <property type="entry name" value="Znf_C2H2_type"/>
</dbReference>
<feature type="domain" description="C2H2-type" evidence="14">
    <location>
        <begin position="288"/>
        <end position="315"/>
    </location>
</feature>
<evidence type="ECO:0000256" key="4">
    <source>
        <dbReference type="ARBA" id="ARBA00022737"/>
    </source>
</evidence>
<dbReference type="PROSITE" id="PS51915">
    <property type="entry name" value="ZAD"/>
    <property type="match status" value="1"/>
</dbReference>
<proteinExistence type="inferred from homology"/>
<evidence type="ECO:0000256" key="1">
    <source>
        <dbReference type="ARBA" id="ARBA00004123"/>
    </source>
</evidence>
<protein>
    <submittedName>
        <fullName evidence="16">Uncharacterized protein</fullName>
    </submittedName>
</protein>
<dbReference type="SMART" id="SM00868">
    <property type="entry name" value="zf-AD"/>
    <property type="match status" value="1"/>
</dbReference>
<name>A0A0L0C3S8_LUCCU</name>
<dbReference type="GO" id="GO:0008270">
    <property type="term" value="F:zinc ion binding"/>
    <property type="evidence" value="ECO:0007669"/>
    <property type="project" value="UniProtKB-UniRule"/>
</dbReference>
<evidence type="ECO:0000256" key="12">
    <source>
        <dbReference type="PROSITE-ProRule" id="PRU01263"/>
    </source>
</evidence>
<evidence type="ECO:0000256" key="10">
    <source>
        <dbReference type="ARBA" id="ARBA00023242"/>
    </source>
</evidence>
<evidence type="ECO:0000256" key="9">
    <source>
        <dbReference type="ARBA" id="ARBA00023163"/>
    </source>
</evidence>
<dbReference type="InterPro" id="IPR036236">
    <property type="entry name" value="Znf_C2H2_sf"/>
</dbReference>
<feature type="domain" description="C2H2-type" evidence="14">
    <location>
        <begin position="372"/>
        <end position="401"/>
    </location>
</feature>
<dbReference type="AlphaFoldDB" id="A0A0L0C3S8"/>
<feature type="domain" description="ZAD" evidence="15">
    <location>
        <begin position="11"/>
        <end position="90"/>
    </location>
</feature>
<evidence type="ECO:0000256" key="13">
    <source>
        <dbReference type="SAM" id="MobiDB-lite"/>
    </source>
</evidence>
<evidence type="ECO:0000256" key="2">
    <source>
        <dbReference type="ARBA" id="ARBA00006991"/>
    </source>
</evidence>
<dbReference type="OMA" id="CGNSYPR"/>
<gene>
    <name evidence="16" type="ORF">FF38_12705</name>
</gene>
<dbReference type="FunFam" id="3.30.160.60:FF:000765">
    <property type="entry name" value="Zinc finger 45-like"/>
    <property type="match status" value="1"/>
</dbReference>
<keyword evidence="6 12" id="KW-0862">Zinc</keyword>
<dbReference type="SMART" id="SM00355">
    <property type="entry name" value="ZnF_C2H2"/>
    <property type="match status" value="5"/>
</dbReference>
<dbReference type="GO" id="GO:0003677">
    <property type="term" value="F:DNA binding"/>
    <property type="evidence" value="ECO:0007669"/>
    <property type="project" value="UniProtKB-KW"/>
</dbReference>
<feature type="domain" description="C2H2-type" evidence="14">
    <location>
        <begin position="344"/>
        <end position="371"/>
    </location>
</feature>
<dbReference type="OrthoDB" id="6077919at2759"/>
<evidence type="ECO:0000256" key="6">
    <source>
        <dbReference type="ARBA" id="ARBA00022833"/>
    </source>
</evidence>
<keyword evidence="17" id="KW-1185">Reference proteome</keyword>
<dbReference type="SUPFAM" id="SSF57667">
    <property type="entry name" value="beta-beta-alpha zinc fingers"/>
    <property type="match status" value="3"/>
</dbReference>
<dbReference type="Gene3D" id="3.30.160.60">
    <property type="entry name" value="Classic Zinc Finger"/>
    <property type="match status" value="5"/>
</dbReference>
<dbReference type="PROSITE" id="PS50157">
    <property type="entry name" value="ZINC_FINGER_C2H2_2"/>
    <property type="match status" value="5"/>
</dbReference>
<dbReference type="Gene3D" id="3.40.1800.20">
    <property type="match status" value="1"/>
</dbReference>
<dbReference type="GO" id="GO:0005634">
    <property type="term" value="C:nucleus"/>
    <property type="evidence" value="ECO:0007669"/>
    <property type="project" value="UniProtKB-SubCell"/>
</dbReference>
<keyword evidence="10" id="KW-0539">Nucleus</keyword>
<reference evidence="16 17" key="1">
    <citation type="journal article" date="2015" name="Nat. Commun.">
        <title>Lucilia cuprina genome unlocks parasitic fly biology to underpin future interventions.</title>
        <authorList>
            <person name="Anstead C.A."/>
            <person name="Korhonen P.K."/>
            <person name="Young N.D."/>
            <person name="Hall R.S."/>
            <person name="Jex A.R."/>
            <person name="Murali S.C."/>
            <person name="Hughes D.S."/>
            <person name="Lee S.F."/>
            <person name="Perry T."/>
            <person name="Stroehlein A.J."/>
            <person name="Ansell B.R."/>
            <person name="Breugelmans B."/>
            <person name="Hofmann A."/>
            <person name="Qu J."/>
            <person name="Dugan S."/>
            <person name="Lee S.L."/>
            <person name="Chao H."/>
            <person name="Dinh H."/>
            <person name="Han Y."/>
            <person name="Doddapaneni H.V."/>
            <person name="Worley K.C."/>
            <person name="Muzny D.M."/>
            <person name="Ioannidis P."/>
            <person name="Waterhouse R.M."/>
            <person name="Zdobnov E.M."/>
            <person name="James P.J."/>
            <person name="Bagnall N.H."/>
            <person name="Kotze A.C."/>
            <person name="Gibbs R.A."/>
            <person name="Richards S."/>
            <person name="Batterham P."/>
            <person name="Gasser R.B."/>
        </authorList>
    </citation>
    <scope>NUCLEOTIDE SEQUENCE [LARGE SCALE GENOMIC DNA]</scope>
    <source>
        <strain evidence="16 17">LS</strain>
        <tissue evidence="16">Full body</tissue>
    </source>
</reference>
<keyword evidence="4" id="KW-0677">Repeat</keyword>
<dbReference type="FunFam" id="3.30.160.60:FF:000295">
    <property type="entry name" value="zinc finger protein 19"/>
    <property type="match status" value="1"/>
</dbReference>
<evidence type="ECO:0000256" key="5">
    <source>
        <dbReference type="ARBA" id="ARBA00022771"/>
    </source>
</evidence>
<dbReference type="PANTHER" id="PTHR16515">
    <property type="entry name" value="PR DOMAIN ZINC FINGER PROTEIN"/>
    <property type="match status" value="1"/>
</dbReference>
<evidence type="ECO:0000256" key="8">
    <source>
        <dbReference type="ARBA" id="ARBA00023125"/>
    </source>
</evidence>
<sequence length="416" mass="48584">MTSFNPDLSKPTCRVCLQNNPYEEMSSIFDMGSDFDDLHIYEKIEQCANIKIIQHDKIPTLICGQCYGFLKVSHKFRTICRNSNEYLKEFLVSDNSSPLLSEESAPKDNPLVIDKNATKKRCQRTQYKTRQKQKDSSNSLIKECIKSKKDFIKDENDSNLPIHLEEFDDFHNLDDDEVWLDQDYQDDDDSDVSIGSLELNEAEDFDKPKKSLKSNKKSTAKTKKALKKTSKTLDISSDGTAIIREKKPRDKTEKKYNQPHICEICGNIYQRRYTLDMHMRRHGDKKEFECEICSDAFHSNFELNRHMRKHTGSKPYTCSYCSRSFSDHSTLTKHERIHRNERPFKCETCGKSFTYSTVLKYHMYIHTGEKPYACEICGKSFIRKHHLRAHLETLQHQNDPRSKIQLANITENNMGP</sequence>
<accession>A0A0L0C3S8</accession>
<dbReference type="GO" id="GO:0010468">
    <property type="term" value="P:regulation of gene expression"/>
    <property type="evidence" value="ECO:0007669"/>
    <property type="project" value="TreeGrafter"/>
</dbReference>
<keyword evidence="7" id="KW-0805">Transcription regulation</keyword>
<feature type="region of interest" description="Disordered" evidence="13">
    <location>
        <begin position="204"/>
        <end position="225"/>
    </location>
</feature>